<evidence type="ECO:0000313" key="4">
    <source>
        <dbReference type="Proteomes" id="UP000461754"/>
    </source>
</evidence>
<feature type="transmembrane region" description="Helical" evidence="2">
    <location>
        <begin position="291"/>
        <end position="308"/>
    </location>
</feature>
<feature type="transmembrane region" description="Helical" evidence="2">
    <location>
        <begin position="165"/>
        <end position="185"/>
    </location>
</feature>
<feature type="region of interest" description="Disordered" evidence="1">
    <location>
        <begin position="633"/>
        <end position="664"/>
    </location>
</feature>
<feature type="compositionally biased region" description="Basic and acidic residues" evidence="1">
    <location>
        <begin position="651"/>
        <end position="664"/>
    </location>
</feature>
<feature type="transmembrane region" description="Helical" evidence="2">
    <location>
        <begin position="360"/>
        <end position="381"/>
    </location>
</feature>
<feature type="transmembrane region" description="Helical" evidence="2">
    <location>
        <begin position="575"/>
        <end position="594"/>
    </location>
</feature>
<feature type="transmembrane region" description="Helical" evidence="2">
    <location>
        <begin position="12"/>
        <end position="30"/>
    </location>
</feature>
<evidence type="ECO:0008006" key="5">
    <source>
        <dbReference type="Google" id="ProtNLM"/>
    </source>
</evidence>
<feature type="transmembrane region" description="Helical" evidence="2">
    <location>
        <begin position="85"/>
        <end position="105"/>
    </location>
</feature>
<feature type="compositionally biased region" description="Polar residues" evidence="1">
    <location>
        <begin position="633"/>
        <end position="644"/>
    </location>
</feature>
<keyword evidence="2" id="KW-0472">Membrane</keyword>
<feature type="transmembrane region" description="Helical" evidence="2">
    <location>
        <begin position="546"/>
        <end position="568"/>
    </location>
</feature>
<proteinExistence type="predicted"/>
<name>A0A7X2NFN0_9FIRM</name>
<keyword evidence="2" id="KW-1133">Transmembrane helix</keyword>
<keyword evidence="4" id="KW-1185">Reference proteome</keyword>
<evidence type="ECO:0000256" key="2">
    <source>
        <dbReference type="SAM" id="Phobius"/>
    </source>
</evidence>
<organism evidence="3 4">
    <name type="scientific">Pseudoramibacter porci</name>
    <dbReference type="NCBI Taxonomy" id="2606631"/>
    <lineage>
        <taxon>Bacteria</taxon>
        <taxon>Bacillati</taxon>
        <taxon>Bacillota</taxon>
        <taxon>Clostridia</taxon>
        <taxon>Eubacteriales</taxon>
        <taxon>Eubacteriaceae</taxon>
        <taxon>Pseudoramibacter</taxon>
    </lineage>
</organism>
<feature type="transmembrane region" description="Helical" evidence="2">
    <location>
        <begin position="50"/>
        <end position="73"/>
    </location>
</feature>
<feature type="transmembrane region" description="Helical" evidence="2">
    <location>
        <begin position="265"/>
        <end position="285"/>
    </location>
</feature>
<dbReference type="Pfam" id="PF19484">
    <property type="entry name" value="DUF6020"/>
    <property type="match status" value="1"/>
</dbReference>
<accession>A0A7X2NFN0</accession>
<reference evidence="3 4" key="1">
    <citation type="submission" date="2019-08" db="EMBL/GenBank/DDBJ databases">
        <title>In-depth cultivation of the pig gut microbiome towards novel bacterial diversity and tailored functional studies.</title>
        <authorList>
            <person name="Wylensek D."/>
            <person name="Hitch T.C.A."/>
            <person name="Clavel T."/>
        </authorList>
    </citation>
    <scope>NUCLEOTIDE SEQUENCE [LARGE SCALE GENOMIC DNA]</scope>
    <source>
        <strain evidence="3 4">RF-744-FAT-4</strain>
    </source>
</reference>
<dbReference type="Proteomes" id="UP000461754">
    <property type="component" value="Unassembled WGS sequence"/>
</dbReference>
<dbReference type="AlphaFoldDB" id="A0A7X2NFN0"/>
<evidence type="ECO:0000256" key="1">
    <source>
        <dbReference type="SAM" id="MobiDB-lite"/>
    </source>
</evidence>
<feature type="transmembrane region" description="Helical" evidence="2">
    <location>
        <begin position="233"/>
        <end position="253"/>
    </location>
</feature>
<keyword evidence="2" id="KW-0812">Transmembrane</keyword>
<feature type="transmembrane region" description="Helical" evidence="2">
    <location>
        <begin position="337"/>
        <end position="354"/>
    </location>
</feature>
<dbReference type="InterPro" id="IPR046062">
    <property type="entry name" value="DUF6020"/>
</dbReference>
<dbReference type="EMBL" id="VUMO01000004">
    <property type="protein sequence ID" value="MSS19593.1"/>
    <property type="molecule type" value="Genomic_DNA"/>
</dbReference>
<evidence type="ECO:0000313" key="3">
    <source>
        <dbReference type="EMBL" id="MSS19593.1"/>
    </source>
</evidence>
<feature type="transmembrane region" description="Helical" evidence="2">
    <location>
        <begin position="474"/>
        <end position="492"/>
    </location>
</feature>
<feature type="transmembrane region" description="Helical" evidence="2">
    <location>
        <begin position="117"/>
        <end position="144"/>
    </location>
</feature>
<comment type="caution">
    <text evidence="3">The sequence shown here is derived from an EMBL/GenBank/DDBJ whole genome shotgun (WGS) entry which is preliminary data.</text>
</comment>
<gene>
    <name evidence="3" type="ORF">FYJ52_04125</name>
</gene>
<feature type="transmembrane region" description="Helical" evidence="2">
    <location>
        <begin position="600"/>
        <end position="620"/>
    </location>
</feature>
<sequence>MTFLKISLKKVLLYLAAGIYLSAVVTWNYQPKPNQTTTFSGINSFLNVAFSFNGFGVITAFLSIFFAVSLFLITSLQQKNEYHPSFGLIVVSIIFGISNTCGLHMYYNGRLPFNSGSLTLCSIFIAIGYAVIFYEIAYCIFLFFDHNMNLPIESKTKFTFIEEHPFLFSVIVISLFWLPWVIIYYPASMDNDVFFQIDTVIGQLPPSNHHPWLSNLMISTFWRLGAAIGNQNLGIFLFVLVRDTVIVCIYSFCAFFVKKSGLPKWVYLGTILFYAITPVWGAYAKHAFKDTFGAAIFCLYILTLIALINKVQKKEDRLYDYIANGAAGAFASLMRNNFIYCILPVTLLLIVYFMRHRVKVIKSVLLLLLLSSYFIFNYSIYHFVGVVKGSSTEALSVPFQQIARTVRDHRDELTKEDIHEIRHVISIESVQNYDPLVSDPIKFASPLAGVSTKQAIHQLLPVWKKYLMRYPMTYLEAFLGGSYGYYAFTPIGNYNDGNWNSNMCIWNWLGTQYYPDNVFYLSQPKVLAVPREILDKWADLWEHLPVVSLTNVIAVYTWLIVLITFWLLKTKNYVFALPCVAILLVVLTCIASPVNGCFRYFAPAAASLPALISLVGYSNAKRKLLQTLRLGTDQSDSKASSNPIGTGKVQTDIENHKDQIQNKK</sequence>
<dbReference type="RefSeq" id="WP_154576003.1">
    <property type="nucleotide sequence ID" value="NZ_VUMO01000004.1"/>
</dbReference>
<protein>
    <recommendedName>
        <fullName evidence="5">Glycosyltransferase RgtA/B/C/D-like domain-containing protein</fullName>
    </recommendedName>
</protein>